<dbReference type="Proteomes" id="UP000177306">
    <property type="component" value="Unassembled WGS sequence"/>
</dbReference>
<name>A0A1F6EH66_9BACT</name>
<evidence type="ECO:0000256" key="1">
    <source>
        <dbReference type="SAM" id="Phobius"/>
    </source>
</evidence>
<comment type="caution">
    <text evidence="2">The sequence shown here is derived from an EMBL/GenBank/DDBJ whole genome shotgun (WGS) entry which is preliminary data.</text>
</comment>
<feature type="transmembrane region" description="Helical" evidence="1">
    <location>
        <begin position="41"/>
        <end position="60"/>
    </location>
</feature>
<feature type="transmembrane region" description="Helical" evidence="1">
    <location>
        <begin position="145"/>
        <end position="169"/>
    </location>
</feature>
<gene>
    <name evidence="2" type="ORF">A3A38_04555</name>
</gene>
<keyword evidence="1" id="KW-1133">Transmembrane helix</keyword>
<organism evidence="2 3">
    <name type="scientific">Candidatus Kaiserbacteria bacterium RIFCSPLOWO2_01_FULL_53_17</name>
    <dbReference type="NCBI Taxonomy" id="1798511"/>
    <lineage>
        <taxon>Bacteria</taxon>
        <taxon>Candidatus Kaiseribacteriota</taxon>
    </lineage>
</organism>
<dbReference type="AlphaFoldDB" id="A0A1F6EH66"/>
<reference evidence="2 3" key="1">
    <citation type="journal article" date="2016" name="Nat. Commun.">
        <title>Thousands of microbial genomes shed light on interconnected biogeochemical processes in an aquifer system.</title>
        <authorList>
            <person name="Anantharaman K."/>
            <person name="Brown C.T."/>
            <person name="Hug L.A."/>
            <person name="Sharon I."/>
            <person name="Castelle C.J."/>
            <person name="Probst A.J."/>
            <person name="Thomas B.C."/>
            <person name="Singh A."/>
            <person name="Wilkins M.J."/>
            <person name="Karaoz U."/>
            <person name="Brodie E.L."/>
            <person name="Williams K.H."/>
            <person name="Hubbard S.S."/>
            <person name="Banfield J.F."/>
        </authorList>
    </citation>
    <scope>NUCLEOTIDE SEQUENCE [LARGE SCALE GENOMIC DNA]</scope>
</reference>
<proteinExistence type="predicted"/>
<keyword evidence="1" id="KW-0472">Membrane</keyword>
<keyword evidence="1" id="KW-0812">Transmembrane</keyword>
<feature type="transmembrane region" description="Helical" evidence="1">
    <location>
        <begin position="66"/>
        <end position="85"/>
    </location>
</feature>
<protein>
    <submittedName>
        <fullName evidence="2">Uncharacterized protein</fullName>
    </submittedName>
</protein>
<evidence type="ECO:0000313" key="3">
    <source>
        <dbReference type="Proteomes" id="UP000177306"/>
    </source>
</evidence>
<sequence>MVRGVLTMAKKAKSGNPVPSSAMYIGLCQTRATAAILRWQYAIVFMALNGVAGGWCFQQLDPEKWFKMILVVFITLLMLLANLLFRGLVDRANQWIDYYTVAAENIELKFGTESGIFVFADQKYLAKQAAEPLVKGWRFRSGIRILSISMVGVWGLVFLISLVWASVLIGQGKWL</sequence>
<accession>A0A1F6EH66</accession>
<evidence type="ECO:0000313" key="2">
    <source>
        <dbReference type="EMBL" id="OGG72984.1"/>
    </source>
</evidence>
<dbReference type="EMBL" id="MFLY01000018">
    <property type="protein sequence ID" value="OGG72984.1"/>
    <property type="molecule type" value="Genomic_DNA"/>
</dbReference>